<reference evidence="1" key="1">
    <citation type="journal article" date="2017" name="Science">
        <title>Giant viruses with an expanded complement of translation system components.</title>
        <authorList>
            <person name="Schulz F."/>
            <person name="Yutin N."/>
            <person name="Ivanova N.N."/>
            <person name="Ortega D.R."/>
            <person name="Lee T.K."/>
            <person name="Vierheilig J."/>
            <person name="Daims H."/>
            <person name="Horn M."/>
            <person name="Wagner M."/>
            <person name="Jensen G.J."/>
            <person name="Kyrpides N.C."/>
            <person name="Koonin E.V."/>
            <person name="Woyke T."/>
        </authorList>
    </citation>
    <scope>NUCLEOTIDE SEQUENCE</scope>
    <source>
        <strain evidence="1">CTV1</strain>
    </source>
</reference>
<name>A0A1V0S8T1_9VIRU</name>
<organism evidence="1">
    <name type="scientific">Catovirus CTV1</name>
    <dbReference type="NCBI Taxonomy" id="1977631"/>
    <lineage>
        <taxon>Viruses</taxon>
        <taxon>Varidnaviria</taxon>
        <taxon>Bamfordvirae</taxon>
        <taxon>Nucleocytoviricota</taxon>
        <taxon>Megaviricetes</taxon>
        <taxon>Imitervirales</taxon>
        <taxon>Mimiviridae</taxon>
        <taxon>Klosneuvirinae</taxon>
        <taxon>Catovirus</taxon>
    </lineage>
</organism>
<protein>
    <submittedName>
        <fullName evidence="1">Uncharacterized protein</fullName>
    </submittedName>
</protein>
<accession>A0A1V0S8T1</accession>
<sequence length="59" mass="7157">MIFHKCMFDRNLFNFSSECPIYNHSAFLYSFKETYLLSLTMKLYNKLIEQCKKPECYSP</sequence>
<evidence type="ECO:0000313" key="1">
    <source>
        <dbReference type="EMBL" id="ARF08113.1"/>
    </source>
</evidence>
<dbReference type="EMBL" id="KY684083">
    <property type="protein sequence ID" value="ARF08113.1"/>
    <property type="molecule type" value="Genomic_DNA"/>
</dbReference>
<proteinExistence type="predicted"/>
<gene>
    <name evidence="1" type="ORF">Catovirus_1_163</name>
</gene>